<dbReference type="InterPro" id="IPR003369">
    <property type="entry name" value="TatA/B/E"/>
</dbReference>
<keyword evidence="7 8" id="KW-0472">Membrane</keyword>
<evidence type="ECO:0000256" key="4">
    <source>
        <dbReference type="ARBA" id="ARBA00022927"/>
    </source>
</evidence>
<keyword evidence="5 8" id="KW-1133">Transmembrane helix</keyword>
<feature type="transmembrane region" description="Helical" evidence="8">
    <location>
        <begin position="6"/>
        <end position="23"/>
    </location>
</feature>
<dbReference type="EMBL" id="DTCM01000043">
    <property type="protein sequence ID" value="HGL40720.1"/>
    <property type="molecule type" value="Genomic_DNA"/>
</dbReference>
<keyword evidence="2" id="KW-0813">Transport</keyword>
<proteinExistence type="predicted"/>
<keyword evidence="4" id="KW-0653">Protein transport</keyword>
<dbReference type="EMBL" id="DTAD01000016">
    <property type="protein sequence ID" value="HGN89777.1"/>
    <property type="molecule type" value="Genomic_DNA"/>
</dbReference>
<accession>A0A7C4E162</accession>
<dbReference type="GO" id="GO:0016020">
    <property type="term" value="C:membrane"/>
    <property type="evidence" value="ECO:0007669"/>
    <property type="project" value="UniProtKB-ARBA"/>
</dbReference>
<comment type="caution">
    <text evidence="10">The sequence shown here is derived from an EMBL/GenBank/DDBJ whole genome shotgun (WGS) entry which is preliminary data.</text>
</comment>
<evidence type="ECO:0000256" key="3">
    <source>
        <dbReference type="ARBA" id="ARBA00022692"/>
    </source>
</evidence>
<organism evidence="10">
    <name type="scientific">Caldiarchaeum subterraneum</name>
    <dbReference type="NCBI Taxonomy" id="311458"/>
    <lineage>
        <taxon>Archaea</taxon>
        <taxon>Nitrososphaerota</taxon>
        <taxon>Candidatus Caldarchaeales</taxon>
        <taxon>Candidatus Caldarchaeaceae</taxon>
        <taxon>Candidatus Caldarchaeum</taxon>
    </lineage>
</organism>
<evidence type="ECO:0000313" key="9">
    <source>
        <dbReference type="EMBL" id="HGL40720.1"/>
    </source>
</evidence>
<evidence type="ECO:0000256" key="8">
    <source>
        <dbReference type="SAM" id="Phobius"/>
    </source>
</evidence>
<evidence type="ECO:0000256" key="5">
    <source>
        <dbReference type="ARBA" id="ARBA00022989"/>
    </source>
</evidence>
<evidence type="ECO:0000256" key="2">
    <source>
        <dbReference type="ARBA" id="ARBA00022448"/>
    </source>
</evidence>
<keyword evidence="6" id="KW-0811">Translocation</keyword>
<evidence type="ECO:0008006" key="12">
    <source>
        <dbReference type="Google" id="ProtNLM"/>
    </source>
</evidence>
<comment type="subcellular location">
    <subcellularLocation>
        <location evidence="1">Membrane</location>
        <topology evidence="1">Single-pass membrane protein</topology>
    </subcellularLocation>
</comment>
<evidence type="ECO:0000313" key="10">
    <source>
        <dbReference type="EMBL" id="HGN89777.1"/>
    </source>
</evidence>
<evidence type="ECO:0000313" key="11">
    <source>
        <dbReference type="EMBL" id="HHN52646.1"/>
    </source>
</evidence>
<dbReference type="Gene3D" id="1.20.5.3310">
    <property type="match status" value="1"/>
</dbReference>
<evidence type="ECO:0000256" key="1">
    <source>
        <dbReference type="ARBA" id="ARBA00004167"/>
    </source>
</evidence>
<dbReference type="GO" id="GO:0015031">
    <property type="term" value="P:protein transport"/>
    <property type="evidence" value="ECO:0007669"/>
    <property type="project" value="UniProtKB-KW"/>
</dbReference>
<keyword evidence="3 8" id="KW-0812">Transmembrane</keyword>
<evidence type="ECO:0000256" key="6">
    <source>
        <dbReference type="ARBA" id="ARBA00023010"/>
    </source>
</evidence>
<gene>
    <name evidence="11" type="ORF">ENM30_04960</name>
    <name evidence="10" type="ORF">ENT82_01420</name>
    <name evidence="9" type="ORF">ENU43_03540</name>
</gene>
<protein>
    <recommendedName>
        <fullName evidence="12">Twin-arginine translocase TatA/TatE family subunit</fullName>
    </recommendedName>
</protein>
<dbReference type="EMBL" id="DRXG01000109">
    <property type="protein sequence ID" value="HHN52646.1"/>
    <property type="molecule type" value="Genomic_DNA"/>
</dbReference>
<dbReference type="Pfam" id="PF02416">
    <property type="entry name" value="TatA_B_E"/>
    <property type="match status" value="1"/>
</dbReference>
<dbReference type="AlphaFoldDB" id="A0A7C4E162"/>
<name>A0A7C4E162_CALS0</name>
<sequence>MAISLTEIAIIAAIILVAIYILPGKLPKLAKSLGEAKREFEKASKREEVLERARELGIDVTGKTLEEIEEEIRRHGR</sequence>
<reference evidence="10" key="1">
    <citation type="journal article" date="2020" name="mSystems">
        <title>Genome- and Community-Level Interaction Insights into Carbon Utilization and Element Cycling Functions of Hydrothermarchaeota in Hydrothermal Sediment.</title>
        <authorList>
            <person name="Zhou Z."/>
            <person name="Liu Y."/>
            <person name="Xu W."/>
            <person name="Pan J."/>
            <person name="Luo Z.H."/>
            <person name="Li M."/>
        </authorList>
    </citation>
    <scope>NUCLEOTIDE SEQUENCE [LARGE SCALE GENOMIC DNA]</scope>
    <source>
        <strain evidence="11">SpSt-1073</strain>
        <strain evidence="10">SpSt-613</strain>
        <strain evidence="9">SpSt-669</strain>
    </source>
</reference>
<evidence type="ECO:0000256" key="7">
    <source>
        <dbReference type="ARBA" id="ARBA00023136"/>
    </source>
</evidence>